<protein>
    <submittedName>
        <fullName evidence="1">Uncharacterized protein</fullName>
    </submittedName>
</protein>
<dbReference type="EMBL" id="LWBP01000134">
    <property type="protein sequence ID" value="OQP61656.1"/>
    <property type="molecule type" value="Genomic_DNA"/>
</dbReference>
<comment type="caution">
    <text evidence="1">The sequence shown here is derived from an EMBL/GenBank/DDBJ whole genome shotgun (WGS) entry which is preliminary data.</text>
</comment>
<dbReference type="STRING" id="550983.A4R26_19040"/>
<sequence length="76" mass="8421">MAFENGVGVKQFAAGHKQWAIYGLPGPFDRFPVRLTGKMGSDNPPEARNYLPVADCQLPIDSDLRTAKSQYLLKII</sequence>
<gene>
    <name evidence="1" type="ORF">A4R26_19040</name>
</gene>
<dbReference type="AlphaFoldDB" id="A0A1V9FTT1"/>
<organism evidence="1 2">
    <name type="scientific">Niastella populi</name>
    <dbReference type="NCBI Taxonomy" id="550983"/>
    <lineage>
        <taxon>Bacteria</taxon>
        <taxon>Pseudomonadati</taxon>
        <taxon>Bacteroidota</taxon>
        <taxon>Chitinophagia</taxon>
        <taxon>Chitinophagales</taxon>
        <taxon>Chitinophagaceae</taxon>
        <taxon>Niastella</taxon>
    </lineage>
</organism>
<evidence type="ECO:0000313" key="1">
    <source>
        <dbReference type="EMBL" id="OQP61656.1"/>
    </source>
</evidence>
<evidence type="ECO:0000313" key="2">
    <source>
        <dbReference type="Proteomes" id="UP000192276"/>
    </source>
</evidence>
<accession>A0A1V9FTT1</accession>
<proteinExistence type="predicted"/>
<name>A0A1V9FTT1_9BACT</name>
<reference evidence="2" key="1">
    <citation type="submission" date="2016-04" db="EMBL/GenBank/DDBJ databases">
        <authorList>
            <person name="Chen L."/>
            <person name="Zhuang W."/>
            <person name="Wang G."/>
        </authorList>
    </citation>
    <scope>NUCLEOTIDE SEQUENCE [LARGE SCALE GENOMIC DNA]</scope>
    <source>
        <strain evidence="2">208</strain>
    </source>
</reference>
<keyword evidence="2" id="KW-1185">Reference proteome</keyword>
<dbReference type="RefSeq" id="WP_081164159.1">
    <property type="nucleotide sequence ID" value="NZ_LWBP01000134.1"/>
</dbReference>
<dbReference type="Proteomes" id="UP000192276">
    <property type="component" value="Unassembled WGS sequence"/>
</dbReference>